<dbReference type="Proteomes" id="UP000828048">
    <property type="component" value="Chromosome 6"/>
</dbReference>
<keyword evidence="2" id="KW-1185">Reference proteome</keyword>
<organism evidence="1 2">
    <name type="scientific">Vaccinium darrowii</name>
    <dbReference type="NCBI Taxonomy" id="229202"/>
    <lineage>
        <taxon>Eukaryota</taxon>
        <taxon>Viridiplantae</taxon>
        <taxon>Streptophyta</taxon>
        <taxon>Embryophyta</taxon>
        <taxon>Tracheophyta</taxon>
        <taxon>Spermatophyta</taxon>
        <taxon>Magnoliopsida</taxon>
        <taxon>eudicotyledons</taxon>
        <taxon>Gunneridae</taxon>
        <taxon>Pentapetalae</taxon>
        <taxon>asterids</taxon>
        <taxon>Ericales</taxon>
        <taxon>Ericaceae</taxon>
        <taxon>Vaccinioideae</taxon>
        <taxon>Vaccinieae</taxon>
        <taxon>Vaccinium</taxon>
    </lineage>
</organism>
<evidence type="ECO:0000313" key="2">
    <source>
        <dbReference type="Proteomes" id="UP000828048"/>
    </source>
</evidence>
<dbReference type="EMBL" id="CM037156">
    <property type="protein sequence ID" value="KAH7839073.1"/>
    <property type="molecule type" value="Genomic_DNA"/>
</dbReference>
<protein>
    <submittedName>
        <fullName evidence="1">Uncharacterized protein</fullName>
    </submittedName>
</protein>
<comment type="caution">
    <text evidence="1">The sequence shown here is derived from an EMBL/GenBank/DDBJ whole genome shotgun (WGS) entry which is preliminary data.</text>
</comment>
<sequence>MIEEEETFRSITPSLLCSVADSKKMDEDDEVDLSDKMEDYVESKAQSCNDMVSVKNNHLENLETDGSINRGTESPEMETNGKSSSGVTLGSELKFAESEADDLSGGILTMWNHEVFKENQRIIHKNFIFIVGVLFGFDCAIVNVYAPNESNSRRLLWDELLQIRSAYPVP</sequence>
<gene>
    <name evidence="1" type="ORF">Vadar_034528</name>
</gene>
<name>A0ACB7XEC1_9ERIC</name>
<accession>A0ACB7XEC1</accession>
<proteinExistence type="predicted"/>
<evidence type="ECO:0000313" key="1">
    <source>
        <dbReference type="EMBL" id="KAH7839073.1"/>
    </source>
</evidence>
<reference evidence="1 2" key="1">
    <citation type="journal article" date="2021" name="Hortic Res">
        <title>High-quality reference genome and annotation aids understanding of berry development for evergreen blueberry (Vaccinium darrowii).</title>
        <authorList>
            <person name="Yu J."/>
            <person name="Hulse-Kemp A.M."/>
            <person name="Babiker E."/>
            <person name="Staton M."/>
        </authorList>
    </citation>
    <scope>NUCLEOTIDE SEQUENCE [LARGE SCALE GENOMIC DNA]</scope>
    <source>
        <strain evidence="2">cv. NJ 8807/NJ 8810</strain>
        <tissue evidence="1">Young leaf</tissue>
    </source>
</reference>